<organism evidence="5 6">
    <name type="scientific">Marinobacter daqiaonensis</name>
    <dbReference type="NCBI Taxonomy" id="650891"/>
    <lineage>
        <taxon>Bacteria</taxon>
        <taxon>Pseudomonadati</taxon>
        <taxon>Pseudomonadota</taxon>
        <taxon>Gammaproteobacteria</taxon>
        <taxon>Pseudomonadales</taxon>
        <taxon>Marinobacteraceae</taxon>
        <taxon>Marinobacter</taxon>
    </lineage>
</organism>
<keyword evidence="1" id="KW-0479">Metal-binding</keyword>
<keyword evidence="3" id="KW-0732">Signal</keyword>
<feature type="signal peptide" evidence="3">
    <location>
        <begin position="1"/>
        <end position="25"/>
    </location>
</feature>
<accession>A0A1I6K5E5</accession>
<dbReference type="EMBL" id="FOYW01000004">
    <property type="protein sequence ID" value="SFR86485.1"/>
    <property type="molecule type" value="Genomic_DNA"/>
</dbReference>
<sequence>MKKLLHKIRVSGTTVLLLLPTAGFSAPGDLADEPLFLGGGGVPGNMVLTPSVEYPSINSVANLGRYSSSTEFVGYFDPDKCYTYRVGSVDSTTGLDLDASDNHFEPTSIASSRQCSGDAEWSGNYLNWATTQTIDPFRKALTGGYRYKDTATETWLEKARHSGEGGTNLFPNRTVTDAVEVAGATPFSTSITTRISGLGVKMRFRLDGGDMGVSSSPFSPQGNVVDGTNWITGAYDLEVRVAVCVGNEAGGLLEDNCKEYDSAWKPEGLIQANAENIRFSVFGYLNDSSVSRDGGVLRARQKFVGEREYTQSNGYTTNASPEWDTSTGVLHLNPDSADATATDASIQNSGVINYLNKFGQLNSGDHKSIDPVSELYYAATRYLKNQGNVSAYSSVSGGTAAEQEKWRDGFPVIENWSDPIQYECQTNVILGIGDANTHRDKNLPGNTSYRADEPAMPSEVSSDTTVDVVARTNRVGALEGLGDIGNTNSFSGRNNSAYIAGLAFDNHTTDIRTDLDGDQHVSTYWVDVLEAQVLEEPADNQYYLATKYGGFDKPDGFDPDTFSGIFEESWWHTNGETLTPNSGSAFKRPDNYYVAGNAAKMIESLTSAFSNAGSDITGTSASISFNSTSLETDSLLFGARFDAGDWSGEFFARELVEDAQGVPSVATSDLWEAGAILDARELATDPRQIITYNGSGGVAFTTAQFDANQLSANQIADLSAGGATTDVAKERLAFLRGEAVSGMRARGSRLGDIVNSSPVYVGKPALNWPNGSPFGSSSYASFKNSNASRDPVVYVGANDGMLHAFSAEIAVADGGGRELFAYIPEFLSSTQADAGLHYLADPDYVHRYYVDLTPNVTDVSIQGPGGSAEAWRSVLIGGARAGGRGLFALDVTDPGNFSEGNAEDIALWEFTAADDSRLGYLTEPPLVVMAPWGSNDYRWTVMFGNGYNSGSGSTGVFMLDMEGGLDGTWTSGTDYQYIEFESASAHGLSAVTAVDMSGDRIVDRVYAGDLDGNLWVAAAASNGSWDTAYKQGSTPEPLFTAESGGVAQPITAAPAVVRSPQPGNDPNLLVLFGTGQYLTDNDTSSTAVQSYYGITDRGVKNLTRASLLERTLTDTTVVVDGDSYSVRGATGDEWATEPGWYVDFLSESGERIVQRTQIRGNYAFVNSTIPSQDPCAAGGDGWVMAFGLDGRTPDLAVFVRFEDAVVGYKTEGGMPNLSGFIGDYMVTPLSDNTFLEDELDLGPSGAKGRVSWQELYE</sequence>
<dbReference type="RefSeq" id="WP_167812683.1">
    <property type="nucleotide sequence ID" value="NZ_FOYW01000004.1"/>
</dbReference>
<evidence type="ECO:0000313" key="5">
    <source>
        <dbReference type="EMBL" id="SFR86485.1"/>
    </source>
</evidence>
<feature type="domain" description="PilY1 beta-propeller" evidence="4">
    <location>
        <begin position="750"/>
        <end position="1113"/>
    </location>
</feature>
<dbReference type="InterPro" id="IPR008707">
    <property type="entry name" value="B-propeller_PilY1"/>
</dbReference>
<gene>
    <name evidence="5" type="ORF">SAMN05216203_3560</name>
</gene>
<keyword evidence="2" id="KW-0106">Calcium</keyword>
<evidence type="ECO:0000256" key="1">
    <source>
        <dbReference type="ARBA" id="ARBA00022723"/>
    </source>
</evidence>
<protein>
    <submittedName>
        <fullName evidence="5">Type IV pilus assembly protein PilY1</fullName>
    </submittedName>
</protein>
<dbReference type="Proteomes" id="UP000198644">
    <property type="component" value="Unassembled WGS sequence"/>
</dbReference>
<keyword evidence="6" id="KW-1185">Reference proteome</keyword>
<dbReference type="STRING" id="650891.SAMN05216203_3560"/>
<feature type="chain" id="PRO_5011442314" evidence="3">
    <location>
        <begin position="26"/>
        <end position="1257"/>
    </location>
</feature>
<reference evidence="5 6" key="1">
    <citation type="submission" date="2016-10" db="EMBL/GenBank/DDBJ databases">
        <authorList>
            <person name="de Groot N.N."/>
        </authorList>
    </citation>
    <scope>NUCLEOTIDE SEQUENCE [LARGE SCALE GENOMIC DNA]</scope>
    <source>
        <strain evidence="5 6">CGMCC 1.9167</strain>
    </source>
</reference>
<evidence type="ECO:0000313" key="6">
    <source>
        <dbReference type="Proteomes" id="UP000198644"/>
    </source>
</evidence>
<dbReference type="GO" id="GO:0046872">
    <property type="term" value="F:metal ion binding"/>
    <property type="evidence" value="ECO:0007669"/>
    <property type="project" value="UniProtKB-KW"/>
</dbReference>
<evidence type="ECO:0000256" key="2">
    <source>
        <dbReference type="ARBA" id="ARBA00022837"/>
    </source>
</evidence>
<name>A0A1I6K5E5_9GAMM</name>
<evidence type="ECO:0000259" key="4">
    <source>
        <dbReference type="Pfam" id="PF05567"/>
    </source>
</evidence>
<dbReference type="AlphaFoldDB" id="A0A1I6K5E5"/>
<dbReference type="Pfam" id="PF05567">
    <property type="entry name" value="T4P_PilY1"/>
    <property type="match status" value="1"/>
</dbReference>
<proteinExistence type="predicted"/>
<evidence type="ECO:0000256" key="3">
    <source>
        <dbReference type="SAM" id="SignalP"/>
    </source>
</evidence>